<dbReference type="InterPro" id="IPR047187">
    <property type="entry name" value="SF1_C_Upf1"/>
</dbReference>
<dbReference type="GO" id="GO:0005524">
    <property type="term" value="F:ATP binding"/>
    <property type="evidence" value="ECO:0007669"/>
    <property type="project" value="UniProtKB-KW"/>
</dbReference>
<dbReference type="SUPFAM" id="SSF52540">
    <property type="entry name" value="P-loop containing nucleoside triphosphate hydrolases"/>
    <property type="match status" value="1"/>
</dbReference>
<keyword evidence="5" id="KW-0067">ATP-binding</keyword>
<dbReference type="CDD" id="cd18808">
    <property type="entry name" value="SF1_C_Upf1"/>
    <property type="match status" value="1"/>
</dbReference>
<comment type="caution">
    <text evidence="8">The sequence shown here is derived from an EMBL/GenBank/DDBJ whole genome shotgun (WGS) entry which is preliminary data.</text>
</comment>
<dbReference type="Pfam" id="PF13087">
    <property type="entry name" value="AAA_12"/>
    <property type="match status" value="1"/>
</dbReference>
<feature type="domain" description="DNA2/NAM7 helicase helicase" evidence="6">
    <location>
        <begin position="451"/>
        <end position="518"/>
    </location>
</feature>
<organism evidence="8 9">
    <name type="scientific">Halobacterium bonnevillei</name>
    <dbReference type="NCBI Taxonomy" id="2692200"/>
    <lineage>
        <taxon>Archaea</taxon>
        <taxon>Methanobacteriati</taxon>
        <taxon>Methanobacteriota</taxon>
        <taxon>Stenosarchaea group</taxon>
        <taxon>Halobacteria</taxon>
        <taxon>Halobacteriales</taxon>
        <taxon>Halobacteriaceae</taxon>
        <taxon>Halobacterium</taxon>
    </lineage>
</organism>
<keyword evidence="9" id="KW-1185">Reference proteome</keyword>
<dbReference type="Pfam" id="PF13086">
    <property type="entry name" value="AAA_11"/>
    <property type="match status" value="2"/>
</dbReference>
<reference evidence="8 9" key="1">
    <citation type="submission" date="2019-12" db="EMBL/GenBank/DDBJ databases">
        <title>Isolation and characterization of three novel carbon monoxide-oxidizing members of Halobacteria from salione crusts and soils.</title>
        <authorList>
            <person name="Myers M.R."/>
            <person name="King G.M."/>
        </authorList>
    </citation>
    <scope>NUCLEOTIDE SEQUENCE [LARGE SCALE GENOMIC DNA]</scope>
    <source>
        <strain evidence="8 9">PCN9</strain>
    </source>
</reference>
<gene>
    <name evidence="8" type="ORF">GRX66_07355</name>
</gene>
<evidence type="ECO:0000256" key="1">
    <source>
        <dbReference type="ARBA" id="ARBA00007913"/>
    </source>
</evidence>
<dbReference type="OrthoDB" id="45637at2157"/>
<dbReference type="GO" id="GO:0016787">
    <property type="term" value="F:hydrolase activity"/>
    <property type="evidence" value="ECO:0007669"/>
    <property type="project" value="UniProtKB-KW"/>
</dbReference>
<evidence type="ECO:0000313" key="8">
    <source>
        <dbReference type="EMBL" id="MXR20430.1"/>
    </source>
</evidence>
<protein>
    <submittedName>
        <fullName evidence="8">AAA family ATPase</fullName>
    </submittedName>
</protein>
<evidence type="ECO:0000313" key="9">
    <source>
        <dbReference type="Proteomes" id="UP000471521"/>
    </source>
</evidence>
<name>A0A6B0SNL1_9EURY</name>
<dbReference type="PANTHER" id="PTHR43788:SF8">
    <property type="entry name" value="DNA-BINDING PROTEIN SMUBP-2"/>
    <property type="match status" value="1"/>
</dbReference>
<evidence type="ECO:0000256" key="5">
    <source>
        <dbReference type="ARBA" id="ARBA00022840"/>
    </source>
</evidence>
<keyword evidence="2" id="KW-0547">Nucleotide-binding</keyword>
<dbReference type="EMBL" id="WUUU01000042">
    <property type="protein sequence ID" value="MXR20430.1"/>
    <property type="molecule type" value="Genomic_DNA"/>
</dbReference>
<accession>A0A6B0SNL1</accession>
<feature type="domain" description="DNA2/NAM7 helicase helicase" evidence="6">
    <location>
        <begin position="353"/>
        <end position="445"/>
    </location>
</feature>
<dbReference type="PANTHER" id="PTHR43788">
    <property type="entry name" value="DNA2/NAM7 HELICASE FAMILY MEMBER"/>
    <property type="match status" value="1"/>
</dbReference>
<dbReference type="GO" id="GO:0043139">
    <property type="term" value="F:5'-3' DNA helicase activity"/>
    <property type="evidence" value="ECO:0007669"/>
    <property type="project" value="TreeGrafter"/>
</dbReference>
<evidence type="ECO:0000256" key="2">
    <source>
        <dbReference type="ARBA" id="ARBA00022741"/>
    </source>
</evidence>
<dbReference type="InterPro" id="IPR041677">
    <property type="entry name" value="DNA2/NAM7_AAA_11"/>
</dbReference>
<proteinExistence type="inferred from homology"/>
<feature type="domain" description="DNA2/NAM7 helicase-like C-terminal" evidence="7">
    <location>
        <begin position="531"/>
        <end position="712"/>
    </location>
</feature>
<evidence type="ECO:0000256" key="3">
    <source>
        <dbReference type="ARBA" id="ARBA00022801"/>
    </source>
</evidence>
<dbReference type="Gene3D" id="3.40.50.300">
    <property type="entry name" value="P-loop containing nucleotide triphosphate hydrolases"/>
    <property type="match status" value="3"/>
</dbReference>
<comment type="similarity">
    <text evidence="1">Belongs to the DNA2/NAM7 helicase family.</text>
</comment>
<sequence>MSDDAVQDLSEAWNVRDATLFRSPNEPGEHTRFGSAVGPDALRAALDRAARTVRETPPEQDGYAVPLHEPDRPAVTDEYVLWRPEAGQLGWFDTAFGIDGNVRFVHVADAAATTLGDRLRCWHPDSTPASVDPLAAFELPRTEVEAENPLSPDEREAFFEALHDFVDAERDAELAANRAKHRASDVADLARRGVATGPLVPLGRVSRPAEVGRFQFQLPVDDGDDGFRGGDGEAADLVADADVYPDSVFLVDVRDDAAAFPLTVRTTRVQGPTLTVKADVSCDLPPSRVESLLTDDDREFWFTHLLNPVPFDRRADAIEHVADHDDKRALLTGARPVRFAADKLSVPSVDLSLNEYQQRALKWADDAEDFLCIHGPPGTGKTRTLTAYVLHTAWHGDSVLVTAHSNQAVDNLLVGDSTLDEPDTGSLHAAATDGDLSIARVGHNSKNPVVQREYATASVAEADVVAATTSGAAQFDTDHFDVAVVDEATQASRPATAIVVDCAEKLVLSGDHRQLPPYAANEGDSDEAPHASLFEHLLDTYGEDVSVLLRRQYRMHEAIVAFPNEAFYDGRLETAARNRDWQIPDLGPLVGIDVAGGEQFDHGRNSFYNPREVDVVVDEVRRLAGAGVDPADVGVIAAYSAQVQRIRSRLADTDVEDVGRVTVDTVDSFQGGEREAVVVSFVRSNDAGRSGFLEFPDEGPRRLNVALTPRAKAPRPRRRLGDARCGLAGPLPRGELCRRLRVAGCRTRRGGPTPRRGLIQSTRINSVDAVLQGLVGVQPRYVPGDDVRESSPVFRRVAGVVRRDEDVLQVPERVVLGERFGVRDVQGGPPNRLPAERADERVRVDDAAARDVHEHALRREGRQRLAVDEAARGVRQRRREHQVVGASERVVDGLVVEPHDFVGRSALLGRVPDTDGVDAEPLEPLDDGVPDGAKADDCHGRTLQFERLKVAPLAVLLAPPALVEAPRERQEEPQYLFGDAGRVDASGVRHSDAAVPELLERQVAVSGVRTREQLEVLGLGEQVFVDAAARHDPGVADVLALLGGRSRERDLVVG</sequence>
<dbReference type="Proteomes" id="UP000471521">
    <property type="component" value="Unassembled WGS sequence"/>
</dbReference>
<dbReference type="InterPro" id="IPR041679">
    <property type="entry name" value="DNA2/NAM7-like_C"/>
</dbReference>
<keyword evidence="3" id="KW-0378">Hydrolase</keyword>
<dbReference type="InterPro" id="IPR050534">
    <property type="entry name" value="Coronavir_polyprotein_1ab"/>
</dbReference>
<evidence type="ECO:0000256" key="4">
    <source>
        <dbReference type="ARBA" id="ARBA00022806"/>
    </source>
</evidence>
<dbReference type="AlphaFoldDB" id="A0A6B0SNL1"/>
<evidence type="ECO:0000259" key="7">
    <source>
        <dbReference type="Pfam" id="PF13087"/>
    </source>
</evidence>
<keyword evidence="4" id="KW-0347">Helicase</keyword>
<dbReference type="InterPro" id="IPR027417">
    <property type="entry name" value="P-loop_NTPase"/>
</dbReference>
<evidence type="ECO:0000259" key="6">
    <source>
        <dbReference type="Pfam" id="PF13086"/>
    </source>
</evidence>